<dbReference type="InterPro" id="IPR035919">
    <property type="entry name" value="EAL_sf"/>
</dbReference>
<keyword evidence="3" id="KW-1185">Reference proteome</keyword>
<proteinExistence type="predicted"/>
<reference evidence="2 3" key="1">
    <citation type="submission" date="2021-03" db="EMBL/GenBank/DDBJ databases">
        <title>Genomic Encyclopedia of Type Strains, Phase IV (KMG-IV): sequencing the most valuable type-strain genomes for metagenomic binning, comparative biology and taxonomic classification.</title>
        <authorList>
            <person name="Goeker M."/>
        </authorList>
    </citation>
    <scope>NUCLEOTIDE SEQUENCE [LARGE SCALE GENOMIC DNA]</scope>
    <source>
        <strain evidence="2 3">DSM 26675</strain>
    </source>
</reference>
<name>A0ABS4RC18_9BACI</name>
<dbReference type="PROSITE" id="PS50883">
    <property type="entry name" value="EAL"/>
    <property type="match status" value="1"/>
</dbReference>
<dbReference type="SUPFAM" id="SSF141868">
    <property type="entry name" value="EAL domain-like"/>
    <property type="match status" value="1"/>
</dbReference>
<comment type="caution">
    <text evidence="2">The sequence shown here is derived from an EMBL/GenBank/DDBJ whole genome shotgun (WGS) entry which is preliminary data.</text>
</comment>
<gene>
    <name evidence="2" type="ORF">J2Z40_000995</name>
</gene>
<dbReference type="Gene3D" id="3.20.20.450">
    <property type="entry name" value="EAL domain"/>
    <property type="match status" value="1"/>
</dbReference>
<accession>A0ABS4RC18</accession>
<dbReference type="InterPro" id="IPR001633">
    <property type="entry name" value="EAL_dom"/>
</dbReference>
<evidence type="ECO:0000313" key="3">
    <source>
        <dbReference type="Proteomes" id="UP001519293"/>
    </source>
</evidence>
<evidence type="ECO:0000313" key="2">
    <source>
        <dbReference type="EMBL" id="MBP2240440.1"/>
    </source>
</evidence>
<dbReference type="CDD" id="cd01948">
    <property type="entry name" value="EAL"/>
    <property type="match status" value="1"/>
</dbReference>
<dbReference type="RefSeq" id="WP_066397346.1">
    <property type="nucleotide sequence ID" value="NZ_JAGIKZ010000003.1"/>
</dbReference>
<sequence length="433" mass="49345">MVHQRKIRSSFGKWMKLFLPLQKMRFFPPQFLVRDPITKGVWKAFNSGNEVAIVVFNIKNLRELPDQLGQQGYTKFIACLKKVFQEVVKQEIDSEEVIALHDYSSDGLTLLLSIDHSQYCVTEIDKKMKKILREAEKNLYTEMPAASPVFDMGYMFIEKKHYSIQEAIMKAHQQALAMAEKRVQSEFNEMLYALNKIIAKKDIRMLAQPIINVATGEVKAWEMLTRGPKGTGLESPLQLFSVAKQTGLLYDLEMIVFEKIIEQIKATGCRQDIFINFTPLTIGNERFVRDIKKMLAKHKNILPSQLTLEVTERDSIEGMDNLLYNIKVLRTWGFKIAVDDTGAGYASLHSISEIMPDIIKIDRSVIQDIDKNSVKESMLQGLLLIAREAGSLVVAEGIENKDEALVLSRNKVDLAQGYFYSRPRALEKGLKSS</sequence>
<dbReference type="PANTHER" id="PTHR33121">
    <property type="entry name" value="CYCLIC DI-GMP PHOSPHODIESTERASE PDEF"/>
    <property type="match status" value="1"/>
</dbReference>
<evidence type="ECO:0000259" key="1">
    <source>
        <dbReference type="PROSITE" id="PS50883"/>
    </source>
</evidence>
<dbReference type="SMART" id="SM00052">
    <property type="entry name" value="EAL"/>
    <property type="match status" value="1"/>
</dbReference>
<dbReference type="EMBL" id="JAGIKZ010000003">
    <property type="protein sequence ID" value="MBP2240440.1"/>
    <property type="molecule type" value="Genomic_DNA"/>
</dbReference>
<dbReference type="InterPro" id="IPR050706">
    <property type="entry name" value="Cyclic-di-GMP_PDE-like"/>
</dbReference>
<dbReference type="Proteomes" id="UP001519293">
    <property type="component" value="Unassembled WGS sequence"/>
</dbReference>
<organism evidence="2 3">
    <name type="scientific">Cytobacillus eiseniae</name>
    <dbReference type="NCBI Taxonomy" id="762947"/>
    <lineage>
        <taxon>Bacteria</taxon>
        <taxon>Bacillati</taxon>
        <taxon>Bacillota</taxon>
        <taxon>Bacilli</taxon>
        <taxon>Bacillales</taxon>
        <taxon>Bacillaceae</taxon>
        <taxon>Cytobacillus</taxon>
    </lineage>
</organism>
<protein>
    <submittedName>
        <fullName evidence="2">EAL domain-containing protein (Putative c-di-GMP-specific phosphodiesterase class I)</fullName>
    </submittedName>
</protein>
<feature type="domain" description="EAL" evidence="1">
    <location>
        <begin position="187"/>
        <end position="433"/>
    </location>
</feature>
<dbReference type="PANTHER" id="PTHR33121:SF76">
    <property type="entry name" value="SIGNALING PROTEIN"/>
    <property type="match status" value="1"/>
</dbReference>
<dbReference type="Pfam" id="PF00563">
    <property type="entry name" value="EAL"/>
    <property type="match status" value="1"/>
</dbReference>